<dbReference type="HOGENOM" id="CLU_040469_3_2_11"/>
<keyword evidence="9 11" id="KW-0227">DNA damage</keyword>
<evidence type="ECO:0000259" key="14">
    <source>
        <dbReference type="PROSITE" id="PS50163"/>
    </source>
</evidence>
<dbReference type="InterPro" id="IPR023400">
    <property type="entry name" value="RecA_C_sf"/>
</dbReference>
<dbReference type="InterPro" id="IPR020588">
    <property type="entry name" value="RecA_ATP-bd"/>
</dbReference>
<comment type="subcellular location">
    <subcellularLocation>
        <location evidence="9">Cytoplasm</location>
    </subcellularLocation>
</comment>
<proteinExistence type="inferred from homology"/>
<comment type="caution">
    <text evidence="15">The sequence shown here is derived from an EMBL/GenBank/DDBJ whole genome shotgun (WGS) entry which is preliminary data.</text>
</comment>
<dbReference type="GO" id="GO:0006310">
    <property type="term" value="P:DNA recombination"/>
    <property type="evidence" value="ECO:0007669"/>
    <property type="project" value="UniProtKB-UniRule"/>
</dbReference>
<dbReference type="InterPro" id="IPR003593">
    <property type="entry name" value="AAA+_ATPase"/>
</dbReference>
<dbReference type="Proteomes" id="UP000004208">
    <property type="component" value="Unassembled WGS sequence"/>
</dbReference>
<dbReference type="AlphaFoldDB" id="D7WFD6"/>
<evidence type="ECO:0000256" key="6">
    <source>
        <dbReference type="ARBA" id="ARBA00023172"/>
    </source>
</evidence>
<feature type="region of interest" description="Disordered" evidence="12">
    <location>
        <begin position="365"/>
        <end position="396"/>
    </location>
</feature>
<keyword evidence="3 9" id="KW-0547">Nucleotide-binding</keyword>
<evidence type="ECO:0000256" key="3">
    <source>
        <dbReference type="ARBA" id="ARBA00022741"/>
    </source>
</evidence>
<dbReference type="Pfam" id="PF00154">
    <property type="entry name" value="RecA_N"/>
    <property type="match status" value="1"/>
</dbReference>
<dbReference type="GO" id="GO:0005524">
    <property type="term" value="F:ATP binding"/>
    <property type="evidence" value="ECO:0007669"/>
    <property type="project" value="UniProtKB-UniRule"/>
</dbReference>
<keyword evidence="9" id="KW-0963">Cytoplasm</keyword>
<feature type="binding site" evidence="9">
    <location>
        <begin position="97"/>
        <end position="104"/>
    </location>
    <ligand>
        <name>ATP</name>
        <dbReference type="ChEBI" id="CHEBI:30616"/>
    </ligand>
</feature>
<dbReference type="EMBL" id="ACLJ02000003">
    <property type="protein sequence ID" value="EFK53763.1"/>
    <property type="molecule type" value="Genomic_DNA"/>
</dbReference>
<evidence type="ECO:0000256" key="11">
    <source>
        <dbReference type="RuleBase" id="RU004527"/>
    </source>
</evidence>
<keyword evidence="9 10" id="KW-0234">DNA repair</keyword>
<dbReference type="InterPro" id="IPR027417">
    <property type="entry name" value="P-loop_NTPase"/>
</dbReference>
<dbReference type="GO" id="GO:0003697">
    <property type="term" value="F:single-stranded DNA binding"/>
    <property type="evidence" value="ECO:0007669"/>
    <property type="project" value="UniProtKB-UniRule"/>
</dbReference>
<dbReference type="InterPro" id="IPR020587">
    <property type="entry name" value="RecA_monomer-monomer_interface"/>
</dbReference>
<gene>
    <name evidence="9 15" type="primary">recA</name>
    <name evidence="15" type="ORF">HMPREF0291_11420</name>
</gene>
<dbReference type="HAMAP" id="MF_00268">
    <property type="entry name" value="RecA"/>
    <property type="match status" value="1"/>
</dbReference>
<dbReference type="PRINTS" id="PR00142">
    <property type="entry name" value="RECA"/>
</dbReference>
<evidence type="ECO:0000259" key="13">
    <source>
        <dbReference type="PROSITE" id="PS50162"/>
    </source>
</evidence>
<dbReference type="SUPFAM" id="SSF54752">
    <property type="entry name" value="RecA protein, C-terminal domain"/>
    <property type="match status" value="1"/>
</dbReference>
<dbReference type="PANTHER" id="PTHR45900">
    <property type="entry name" value="RECA"/>
    <property type="match status" value="1"/>
</dbReference>
<organism evidence="15 16">
    <name type="scientific">Corynebacterium genitalium ATCC 33030</name>
    <dbReference type="NCBI Taxonomy" id="585529"/>
    <lineage>
        <taxon>Bacteria</taxon>
        <taxon>Bacillati</taxon>
        <taxon>Actinomycetota</taxon>
        <taxon>Actinomycetes</taxon>
        <taxon>Mycobacteriales</taxon>
        <taxon>Corynebacteriaceae</taxon>
        <taxon>Corynebacterium</taxon>
    </lineage>
</organism>
<reference evidence="15" key="1">
    <citation type="submission" date="2010-06" db="EMBL/GenBank/DDBJ databases">
        <authorList>
            <person name="Muzny D."/>
            <person name="Qin X."/>
            <person name="Buhay C."/>
            <person name="Dugan-Rocha S."/>
            <person name="Ding Y."/>
            <person name="Chen G."/>
            <person name="Hawes A."/>
            <person name="Holder M."/>
            <person name="Jhangiani S."/>
            <person name="Johnson A."/>
            <person name="Khan Z."/>
            <person name="Li Z."/>
            <person name="Liu W."/>
            <person name="Liu X."/>
            <person name="Perez L."/>
            <person name="Shen H."/>
            <person name="Wang Q."/>
            <person name="Watt J."/>
            <person name="Xi L."/>
            <person name="Xin Y."/>
            <person name="Zhou J."/>
            <person name="Deng J."/>
            <person name="Jiang H."/>
            <person name="Liu Y."/>
            <person name="Qu J."/>
            <person name="Song X.-Z."/>
            <person name="Zhang L."/>
            <person name="Villasana D."/>
            <person name="Johnson A."/>
            <person name="Liu J."/>
            <person name="Liyanage D."/>
            <person name="Lorensuhewa L."/>
            <person name="Robinson T."/>
            <person name="Song A."/>
            <person name="Song B.-B."/>
            <person name="Dinh H."/>
            <person name="Thornton R."/>
            <person name="Coyle M."/>
            <person name="Francisco L."/>
            <person name="Jackson L."/>
            <person name="Javaid M."/>
            <person name="Korchina V."/>
            <person name="Kovar C."/>
            <person name="Mata R."/>
            <person name="Mathew T."/>
            <person name="Ngo R."/>
            <person name="Nguyen L."/>
            <person name="Nguyen N."/>
            <person name="Okwuonu G."/>
            <person name="Ongeri F."/>
            <person name="Pham C."/>
            <person name="Simmons D."/>
            <person name="Wilczek-Boney K."/>
            <person name="Hale W."/>
            <person name="Jakkamsetti A."/>
            <person name="Pham P."/>
            <person name="Ruth R."/>
            <person name="San Lucas F."/>
            <person name="Warren J."/>
            <person name="Zhang J."/>
            <person name="Zhao Z."/>
            <person name="Zhou C."/>
            <person name="Zhu D."/>
            <person name="Lee S."/>
            <person name="Bess C."/>
            <person name="Blankenburg K."/>
            <person name="Forbes L."/>
            <person name="Fu Q."/>
            <person name="Gubbala S."/>
            <person name="Hirani K."/>
            <person name="Jayaseelan J.C."/>
            <person name="Lara F."/>
            <person name="Munidasa M."/>
            <person name="Palculict T."/>
            <person name="Patil S."/>
            <person name="Pu L.-L."/>
            <person name="Saada N."/>
            <person name="Tang L."/>
            <person name="Weissenberger G."/>
            <person name="Zhu Y."/>
            <person name="Hemphill L."/>
            <person name="Shang Y."/>
            <person name="Youmans B."/>
            <person name="Ayvaz T."/>
            <person name="Ross M."/>
            <person name="Santibanez J."/>
            <person name="Aqrawi P."/>
            <person name="Gross S."/>
            <person name="Joshi V."/>
            <person name="Fowler G."/>
            <person name="Nazareth L."/>
            <person name="Reid J."/>
            <person name="Worley K."/>
            <person name="Petrosino J."/>
            <person name="Highlander S."/>
            <person name="Gibbs R."/>
        </authorList>
    </citation>
    <scope>NUCLEOTIDE SEQUENCE [LARGE SCALE GENOMIC DNA]</scope>
    <source>
        <strain evidence="15">ATCC 33030</strain>
    </source>
</reference>
<dbReference type="GO" id="GO:0009432">
    <property type="term" value="P:SOS response"/>
    <property type="evidence" value="ECO:0007669"/>
    <property type="project" value="UniProtKB-UniRule"/>
</dbReference>
<evidence type="ECO:0000256" key="8">
    <source>
        <dbReference type="ARBA" id="ARBA00033319"/>
    </source>
</evidence>
<dbReference type="Pfam" id="PF21096">
    <property type="entry name" value="RecA_C"/>
    <property type="match status" value="1"/>
</dbReference>
<dbReference type="InterPro" id="IPR049428">
    <property type="entry name" value="RecA-like_N"/>
</dbReference>
<evidence type="ECO:0000256" key="9">
    <source>
        <dbReference type="HAMAP-Rule" id="MF_00268"/>
    </source>
</evidence>
<dbReference type="GO" id="GO:0006281">
    <property type="term" value="P:DNA repair"/>
    <property type="evidence" value="ECO:0007669"/>
    <property type="project" value="UniProtKB-UniRule"/>
</dbReference>
<dbReference type="FunFam" id="3.40.50.300:FF:000087">
    <property type="entry name" value="Recombinase RecA"/>
    <property type="match status" value="1"/>
</dbReference>
<dbReference type="GO" id="GO:0005829">
    <property type="term" value="C:cytosol"/>
    <property type="evidence" value="ECO:0007669"/>
    <property type="project" value="TreeGrafter"/>
</dbReference>
<keyword evidence="6 9" id="KW-0233">DNA recombination</keyword>
<dbReference type="PROSITE" id="PS50163">
    <property type="entry name" value="RECA_3"/>
    <property type="match status" value="1"/>
</dbReference>
<protein>
    <recommendedName>
        <fullName evidence="2 9">Protein RecA</fullName>
    </recommendedName>
    <alternativeName>
        <fullName evidence="8 9">Recombinase A</fullName>
    </alternativeName>
</protein>
<keyword evidence="4 9" id="KW-0067">ATP-binding</keyword>
<dbReference type="STRING" id="585529.HMPREF0291_11420"/>
<dbReference type="GO" id="GO:0140664">
    <property type="term" value="F:ATP-dependent DNA damage sensor activity"/>
    <property type="evidence" value="ECO:0007669"/>
    <property type="project" value="InterPro"/>
</dbReference>
<evidence type="ECO:0000256" key="12">
    <source>
        <dbReference type="SAM" id="MobiDB-lite"/>
    </source>
</evidence>
<keyword evidence="5 9" id="KW-0238">DNA-binding</keyword>
<dbReference type="PANTHER" id="PTHR45900:SF1">
    <property type="entry name" value="MITOCHONDRIAL DNA REPAIR PROTEIN RECA HOMOLOG-RELATED"/>
    <property type="match status" value="1"/>
</dbReference>
<sequence>MQTVTDPDNSTDSTVISERTDHAMATKKKASNTGNDRQNALDAAMAMIEKDFGKGAIMRLGDDNRPPIQAISSGNTAVDVALGIGGWPRGRIVEIYGPESSGKTTVALHAIAEAQRAGGIAAFIDAEHALDPEYAKKLGVDTDNLLVSQPDTGEQALEIADMLVRSGAIDMIVIDSVAALTPKAEIEGEMGDSHVGLQARLMSQALRKMTGALYNSGTTAIFINQLREKIGVMFGSPETTTGGKALKFYASVRCDVRRIQTLKDGQDSIGNRTRLKIVKNKVSPPFKVAEFDIMYGEGISRESSIIDMGVDNGIIKKSGSWFTYEGDQLGQGKEKARIFLKENPELANELERKIFEKLGVGEFAGQDQLSDDPVDMVPNIDFDDDEADELAGAAQE</sequence>
<evidence type="ECO:0000313" key="16">
    <source>
        <dbReference type="Proteomes" id="UP000004208"/>
    </source>
</evidence>
<dbReference type="SUPFAM" id="SSF52540">
    <property type="entry name" value="P-loop containing nucleoside triphosphate hydrolases"/>
    <property type="match status" value="1"/>
</dbReference>
<dbReference type="InterPro" id="IPR013765">
    <property type="entry name" value="DNA_recomb/repair_RecA"/>
</dbReference>
<evidence type="ECO:0000256" key="10">
    <source>
        <dbReference type="RuleBase" id="RU000526"/>
    </source>
</evidence>
<evidence type="ECO:0000256" key="4">
    <source>
        <dbReference type="ARBA" id="ARBA00022840"/>
    </source>
</evidence>
<feature type="domain" description="RecA family profile 2" evidence="14">
    <location>
        <begin position="231"/>
        <end position="304"/>
    </location>
</feature>
<dbReference type="InterPro" id="IPR020584">
    <property type="entry name" value="DNA_recomb/repair_RecA_CS"/>
</dbReference>
<dbReference type="CDD" id="cd00983">
    <property type="entry name" value="RecA"/>
    <property type="match status" value="1"/>
</dbReference>
<dbReference type="GO" id="GO:0003684">
    <property type="term" value="F:damaged DNA binding"/>
    <property type="evidence" value="ECO:0007669"/>
    <property type="project" value="UniProtKB-UniRule"/>
</dbReference>
<evidence type="ECO:0000256" key="2">
    <source>
        <dbReference type="ARBA" id="ARBA00015553"/>
    </source>
</evidence>
<evidence type="ECO:0000256" key="5">
    <source>
        <dbReference type="ARBA" id="ARBA00023125"/>
    </source>
</evidence>
<comment type="similarity">
    <text evidence="1 9 11">Belongs to the RecA family.</text>
</comment>
<dbReference type="PROSITE" id="PS50162">
    <property type="entry name" value="RECA_2"/>
    <property type="match status" value="1"/>
</dbReference>
<evidence type="ECO:0000256" key="7">
    <source>
        <dbReference type="ARBA" id="ARBA00023236"/>
    </source>
</evidence>
<feature type="domain" description="RecA family profile 1" evidence="13">
    <location>
        <begin position="67"/>
        <end position="226"/>
    </location>
</feature>
<accession>D7WFD6</accession>
<dbReference type="eggNOG" id="COG0468">
    <property type="taxonomic scope" value="Bacteria"/>
</dbReference>
<dbReference type="NCBIfam" id="TIGR02012">
    <property type="entry name" value="tigrfam_recA"/>
    <property type="match status" value="1"/>
</dbReference>
<name>D7WFD6_9CORY</name>
<dbReference type="InterPro" id="IPR049261">
    <property type="entry name" value="RecA-like_C"/>
</dbReference>
<comment type="function">
    <text evidence="9">Can catalyze the hydrolysis of ATP in the presence of single-stranded DNA, the ATP-dependent uptake of single-stranded DNA by duplex DNA, and the ATP-dependent hybridization of homologous single-stranded DNAs. It interacts with LexA causing its activation and leading to its autocatalytic cleavage.</text>
</comment>
<dbReference type="Gene3D" id="3.40.50.300">
    <property type="entry name" value="P-loop containing nucleotide triphosphate hydrolases"/>
    <property type="match status" value="1"/>
</dbReference>
<dbReference type="PROSITE" id="PS00321">
    <property type="entry name" value="RECA_1"/>
    <property type="match status" value="1"/>
</dbReference>
<evidence type="ECO:0000256" key="1">
    <source>
        <dbReference type="ARBA" id="ARBA00009391"/>
    </source>
</evidence>
<evidence type="ECO:0000313" key="15">
    <source>
        <dbReference type="EMBL" id="EFK53763.1"/>
    </source>
</evidence>
<dbReference type="SMART" id="SM00382">
    <property type="entry name" value="AAA"/>
    <property type="match status" value="1"/>
</dbReference>
<keyword evidence="16" id="KW-1185">Reference proteome</keyword>
<keyword evidence="7 9" id="KW-0742">SOS response</keyword>